<evidence type="ECO:0000256" key="1">
    <source>
        <dbReference type="ARBA" id="ARBA00004651"/>
    </source>
</evidence>
<evidence type="ECO:0000256" key="5">
    <source>
        <dbReference type="ARBA" id="ARBA00023136"/>
    </source>
</evidence>
<evidence type="ECO:0000256" key="3">
    <source>
        <dbReference type="ARBA" id="ARBA00022692"/>
    </source>
</evidence>
<comment type="caution">
    <text evidence="8">The sequence shown here is derived from an EMBL/GenBank/DDBJ whole genome shotgun (WGS) entry which is preliminary data.</text>
</comment>
<evidence type="ECO:0000256" key="6">
    <source>
        <dbReference type="SAM" id="Phobius"/>
    </source>
</evidence>
<reference evidence="8 9" key="1">
    <citation type="submission" date="2021-03" db="EMBL/GenBank/DDBJ databases">
        <title>Genomic Encyclopedia of Type Strains, Phase IV (KMG-IV): sequencing the most valuable type-strain genomes for metagenomic binning, comparative biology and taxonomic classification.</title>
        <authorList>
            <person name="Goeker M."/>
        </authorList>
    </citation>
    <scope>NUCLEOTIDE SEQUENCE [LARGE SCALE GENOMIC DNA]</scope>
    <source>
        <strain evidence="8 9">DSM 24004</strain>
    </source>
</reference>
<feature type="transmembrane region" description="Helical" evidence="6">
    <location>
        <begin position="52"/>
        <end position="71"/>
    </location>
</feature>
<comment type="subcellular location">
    <subcellularLocation>
        <location evidence="1">Cell membrane</location>
        <topology evidence="1">Multi-pass membrane protein</topology>
    </subcellularLocation>
</comment>
<protein>
    <submittedName>
        <fullName evidence="8">MnhB-related membrane protein</fullName>
    </submittedName>
</protein>
<evidence type="ECO:0000259" key="7">
    <source>
        <dbReference type="Pfam" id="PF13244"/>
    </source>
</evidence>
<keyword evidence="4 6" id="KW-1133">Transmembrane helix</keyword>
<feature type="transmembrane region" description="Helical" evidence="6">
    <location>
        <begin position="29"/>
        <end position="46"/>
    </location>
</feature>
<keyword evidence="2" id="KW-1003">Cell membrane</keyword>
<dbReference type="Pfam" id="PF13244">
    <property type="entry name" value="MbhD"/>
    <property type="match status" value="1"/>
</dbReference>
<feature type="transmembrane region" description="Helical" evidence="6">
    <location>
        <begin position="6"/>
        <end position="22"/>
    </location>
</feature>
<keyword evidence="9" id="KW-1185">Reference proteome</keyword>
<sequence>MKVFSIIMLIFLIFSSIAVSTMKSKLGSIIVFAVYSLIMAILWEQLEAPDLAITEAAVGAGITTVLLILTLSRIRSIKK</sequence>
<feature type="domain" description="MrpA C-terminal/MbhD" evidence="7">
    <location>
        <begin position="10"/>
        <end position="75"/>
    </location>
</feature>
<keyword evidence="5 6" id="KW-0472">Membrane</keyword>
<dbReference type="InterPro" id="IPR025383">
    <property type="entry name" value="MrpA_C/MbhD"/>
</dbReference>
<evidence type="ECO:0000313" key="9">
    <source>
        <dbReference type="Proteomes" id="UP001519342"/>
    </source>
</evidence>
<evidence type="ECO:0000256" key="4">
    <source>
        <dbReference type="ARBA" id="ARBA00022989"/>
    </source>
</evidence>
<evidence type="ECO:0000313" key="8">
    <source>
        <dbReference type="EMBL" id="MBP1926000.1"/>
    </source>
</evidence>
<evidence type="ECO:0000256" key="2">
    <source>
        <dbReference type="ARBA" id="ARBA00022475"/>
    </source>
</evidence>
<proteinExistence type="predicted"/>
<gene>
    <name evidence="8" type="ORF">J2Z76_001864</name>
</gene>
<dbReference type="EMBL" id="JAGGKS010000005">
    <property type="protein sequence ID" value="MBP1926000.1"/>
    <property type="molecule type" value="Genomic_DNA"/>
</dbReference>
<dbReference type="RefSeq" id="WP_209511738.1">
    <property type="nucleotide sequence ID" value="NZ_JAGGKS010000005.1"/>
</dbReference>
<organism evidence="8 9">
    <name type="scientific">Sedimentibacter acidaminivorans</name>
    <dbReference type="NCBI Taxonomy" id="913099"/>
    <lineage>
        <taxon>Bacteria</taxon>
        <taxon>Bacillati</taxon>
        <taxon>Bacillota</taxon>
        <taxon>Tissierellia</taxon>
        <taxon>Sedimentibacter</taxon>
    </lineage>
</organism>
<keyword evidence="3 6" id="KW-0812">Transmembrane</keyword>
<accession>A0ABS4GE75</accession>
<dbReference type="Proteomes" id="UP001519342">
    <property type="component" value="Unassembled WGS sequence"/>
</dbReference>
<name>A0ABS4GE75_9FIRM</name>